<dbReference type="Pfam" id="PF14529">
    <property type="entry name" value="Exo_endo_phos_2"/>
    <property type="match status" value="1"/>
</dbReference>
<gene>
    <name evidence="2" type="ORF">OSB04_un000346</name>
</gene>
<organism evidence="2 3">
    <name type="scientific">Centaurea solstitialis</name>
    <name type="common">yellow star-thistle</name>
    <dbReference type="NCBI Taxonomy" id="347529"/>
    <lineage>
        <taxon>Eukaryota</taxon>
        <taxon>Viridiplantae</taxon>
        <taxon>Streptophyta</taxon>
        <taxon>Embryophyta</taxon>
        <taxon>Tracheophyta</taxon>
        <taxon>Spermatophyta</taxon>
        <taxon>Magnoliopsida</taxon>
        <taxon>eudicotyledons</taxon>
        <taxon>Gunneridae</taxon>
        <taxon>Pentapetalae</taxon>
        <taxon>asterids</taxon>
        <taxon>campanulids</taxon>
        <taxon>Asterales</taxon>
        <taxon>Asteraceae</taxon>
        <taxon>Carduoideae</taxon>
        <taxon>Cardueae</taxon>
        <taxon>Centaureinae</taxon>
        <taxon>Centaurea</taxon>
    </lineage>
</organism>
<dbReference type="AlphaFoldDB" id="A0AA38W3S6"/>
<proteinExistence type="predicted"/>
<dbReference type="InterPro" id="IPR005135">
    <property type="entry name" value="Endo/exonuclease/phosphatase"/>
</dbReference>
<evidence type="ECO:0000313" key="3">
    <source>
        <dbReference type="Proteomes" id="UP001172457"/>
    </source>
</evidence>
<keyword evidence="3" id="KW-1185">Reference proteome</keyword>
<reference evidence="2" key="1">
    <citation type="submission" date="2023-03" db="EMBL/GenBank/DDBJ databases">
        <title>Chromosome-scale reference genome and RAD-based genetic map of yellow starthistle (Centaurea solstitialis) reveal putative structural variation and QTLs associated with invader traits.</title>
        <authorList>
            <person name="Reatini B."/>
            <person name="Cang F.A."/>
            <person name="Jiang Q."/>
            <person name="Mckibben M.T.W."/>
            <person name="Barker M.S."/>
            <person name="Rieseberg L.H."/>
            <person name="Dlugosch K.M."/>
        </authorList>
    </citation>
    <scope>NUCLEOTIDE SEQUENCE</scope>
    <source>
        <strain evidence="2">CAN-66</strain>
        <tissue evidence="2">Leaf</tissue>
    </source>
</reference>
<sequence length="273" mass="31730">MKIISLHIRGLGSETKLNEVHERLVLDIQGTLDGDFSFVEATGNSGGHLTVWNRNTFHCEFVVKKDNFLAVVGKWDKIEGLVGCVNVYGPNDVKGRQRLWSKLDLLCDKEEVKSIFFGDFNEVRDKHERLNSELNSRGAKQFIDFIHRNGLINIRMGGNKFMRISDNGVKFSKLDRFLTTSAFEKLWRNIRANMLERKWSDHVLIGIYDMWRDFGPPPFKFFDVWLLDKKLEEVVAGAWQVEVKSSGPDCIFRDKLKNMKLAGKEWRKLGRYR</sequence>
<dbReference type="SUPFAM" id="SSF56219">
    <property type="entry name" value="DNase I-like"/>
    <property type="match status" value="1"/>
</dbReference>
<evidence type="ECO:0000259" key="1">
    <source>
        <dbReference type="Pfam" id="PF14529"/>
    </source>
</evidence>
<comment type="caution">
    <text evidence="2">The sequence shown here is derived from an EMBL/GenBank/DDBJ whole genome shotgun (WGS) entry which is preliminary data.</text>
</comment>
<dbReference type="EMBL" id="JARYMX010000019">
    <property type="protein sequence ID" value="KAJ9536509.1"/>
    <property type="molecule type" value="Genomic_DNA"/>
</dbReference>
<dbReference type="PANTHER" id="PTHR33710">
    <property type="entry name" value="BNAC02G09200D PROTEIN"/>
    <property type="match status" value="1"/>
</dbReference>
<dbReference type="InterPro" id="IPR036691">
    <property type="entry name" value="Endo/exonu/phosph_ase_sf"/>
</dbReference>
<protein>
    <recommendedName>
        <fullName evidence="1">Endonuclease/exonuclease/phosphatase domain-containing protein</fullName>
    </recommendedName>
</protein>
<accession>A0AA38W3S6</accession>
<dbReference type="PANTHER" id="PTHR33710:SF64">
    <property type="entry name" value="ENDONUCLEASE_EXONUCLEASE_PHOSPHATASE DOMAIN-CONTAINING PROTEIN"/>
    <property type="match status" value="1"/>
</dbReference>
<dbReference type="Proteomes" id="UP001172457">
    <property type="component" value="Unassembled WGS sequence"/>
</dbReference>
<feature type="domain" description="Endonuclease/exonuclease/phosphatase" evidence="1">
    <location>
        <begin position="85"/>
        <end position="205"/>
    </location>
</feature>
<name>A0AA38W3S6_9ASTR</name>
<dbReference type="GO" id="GO:0003824">
    <property type="term" value="F:catalytic activity"/>
    <property type="evidence" value="ECO:0007669"/>
    <property type="project" value="InterPro"/>
</dbReference>
<evidence type="ECO:0000313" key="2">
    <source>
        <dbReference type="EMBL" id="KAJ9536509.1"/>
    </source>
</evidence>
<dbReference type="Gene3D" id="3.60.10.10">
    <property type="entry name" value="Endonuclease/exonuclease/phosphatase"/>
    <property type="match status" value="1"/>
</dbReference>